<dbReference type="InterPro" id="IPR050523">
    <property type="entry name" value="AKR_Detox_Biosynth"/>
</dbReference>
<dbReference type="InterPro" id="IPR018170">
    <property type="entry name" value="Aldo/ket_reductase_CS"/>
</dbReference>
<accession>A0A4Q7WME9</accession>
<dbReference type="SUPFAM" id="SSF51430">
    <property type="entry name" value="NAD(P)-linked oxidoreductase"/>
    <property type="match status" value="1"/>
</dbReference>
<feature type="domain" description="NADP-dependent oxidoreductase" evidence="1">
    <location>
        <begin position="15"/>
        <end position="311"/>
    </location>
</feature>
<comment type="caution">
    <text evidence="2">The sequence shown here is derived from an EMBL/GenBank/DDBJ whole genome shotgun (WGS) entry which is preliminary data.</text>
</comment>
<sequence>MQQRYLGHSGLAVSRLSLGTMSWGRDTDEHEAREQLAAFVSAGGTLIDTAAAYGDGDSELLIGSLLGDVVDRDDLVIATKAGFSVRRGERITDTSRGALLRDLEGSLRRMNVDHIDLWQLHTWSDDVPLEETLSALDHAVTSGKVRYVGISNYAGWKSARAVTWQQAWPGRAIPVSNQVEYSLLARDAEVDALRAAAGLGIGVLAWSPLGRGVLTGKYRTGIPADSRAASQHLSRFVDPYLDARSSGIVEAVARAADGLGWTPLEVALTWVRDRPGVSAAIVGARTALQLKSVLGVEELTLPPAIAAALEDVS</sequence>
<dbReference type="Gene3D" id="3.20.20.100">
    <property type="entry name" value="NADP-dependent oxidoreductase domain"/>
    <property type="match status" value="1"/>
</dbReference>
<dbReference type="Pfam" id="PF00248">
    <property type="entry name" value="Aldo_ket_red"/>
    <property type="match status" value="1"/>
</dbReference>
<dbReference type="EMBL" id="SHKR01000016">
    <property type="protein sequence ID" value="RZU10695.1"/>
    <property type="molecule type" value="Genomic_DNA"/>
</dbReference>
<gene>
    <name evidence="2" type="ORF">EV645_7162</name>
</gene>
<dbReference type="PANTHER" id="PTHR43364">
    <property type="entry name" value="NADH-SPECIFIC METHYLGLYOXAL REDUCTASE-RELATED"/>
    <property type="match status" value="1"/>
</dbReference>
<evidence type="ECO:0000313" key="2">
    <source>
        <dbReference type="EMBL" id="RZU10695.1"/>
    </source>
</evidence>
<dbReference type="PROSITE" id="PS00062">
    <property type="entry name" value="ALDOKETO_REDUCTASE_2"/>
    <property type="match status" value="1"/>
</dbReference>
<reference evidence="2 3" key="1">
    <citation type="journal article" date="2015" name="Stand. Genomic Sci.">
        <title>Genomic Encyclopedia of Bacterial and Archaeal Type Strains, Phase III: the genomes of soil and plant-associated and newly described type strains.</title>
        <authorList>
            <person name="Whitman W.B."/>
            <person name="Woyke T."/>
            <person name="Klenk H.P."/>
            <person name="Zhou Y."/>
            <person name="Lilburn T.G."/>
            <person name="Beck B.J."/>
            <person name="De Vos P."/>
            <person name="Vandamme P."/>
            <person name="Eisen J.A."/>
            <person name="Garrity G."/>
            <person name="Hugenholtz P."/>
            <person name="Kyrpides N.C."/>
        </authorList>
    </citation>
    <scope>NUCLEOTIDE SEQUENCE [LARGE SCALE GENOMIC DNA]</scope>
    <source>
        <strain evidence="2 3">VKM Ac-2540</strain>
    </source>
</reference>
<evidence type="ECO:0000259" key="1">
    <source>
        <dbReference type="Pfam" id="PF00248"/>
    </source>
</evidence>
<keyword evidence="3" id="KW-1185">Reference proteome</keyword>
<evidence type="ECO:0000313" key="3">
    <source>
        <dbReference type="Proteomes" id="UP000292027"/>
    </source>
</evidence>
<dbReference type="Proteomes" id="UP000292027">
    <property type="component" value="Unassembled WGS sequence"/>
</dbReference>
<name>A0A4Q7WME9_9ACTN</name>
<protein>
    <submittedName>
        <fullName evidence="2">Aryl-alcohol dehydrogenase-like predicted oxidoreductase</fullName>
    </submittedName>
</protein>
<dbReference type="OrthoDB" id="3664926at2"/>
<dbReference type="AlphaFoldDB" id="A0A4Q7WME9"/>
<organism evidence="2 3">
    <name type="scientific">Kribbella rubisoli</name>
    <dbReference type="NCBI Taxonomy" id="3075929"/>
    <lineage>
        <taxon>Bacteria</taxon>
        <taxon>Bacillati</taxon>
        <taxon>Actinomycetota</taxon>
        <taxon>Actinomycetes</taxon>
        <taxon>Propionibacteriales</taxon>
        <taxon>Kribbellaceae</taxon>
        <taxon>Kribbella</taxon>
    </lineage>
</organism>
<dbReference type="PANTHER" id="PTHR43364:SF18">
    <property type="entry name" value="OXIDOREDUCTASE"/>
    <property type="match status" value="1"/>
</dbReference>
<dbReference type="InterPro" id="IPR036812">
    <property type="entry name" value="NAD(P)_OxRdtase_dom_sf"/>
</dbReference>
<dbReference type="RefSeq" id="WP_130448420.1">
    <property type="nucleotide sequence ID" value="NZ_SHKR01000016.1"/>
</dbReference>
<dbReference type="InterPro" id="IPR023210">
    <property type="entry name" value="NADP_OxRdtase_dom"/>
</dbReference>
<dbReference type="GO" id="GO:0016491">
    <property type="term" value="F:oxidoreductase activity"/>
    <property type="evidence" value="ECO:0007669"/>
    <property type="project" value="InterPro"/>
</dbReference>
<dbReference type="GO" id="GO:0005829">
    <property type="term" value="C:cytosol"/>
    <property type="evidence" value="ECO:0007669"/>
    <property type="project" value="TreeGrafter"/>
</dbReference>
<proteinExistence type="predicted"/>